<proteinExistence type="predicted"/>
<evidence type="ECO:0000256" key="2">
    <source>
        <dbReference type="ARBA" id="ARBA00022692"/>
    </source>
</evidence>
<feature type="transmembrane region" description="Helical" evidence="5">
    <location>
        <begin position="222"/>
        <end position="248"/>
    </location>
</feature>
<keyword evidence="2 5" id="KW-0812">Transmembrane</keyword>
<feature type="transmembrane region" description="Helical" evidence="5">
    <location>
        <begin position="37"/>
        <end position="55"/>
    </location>
</feature>
<evidence type="ECO:0000256" key="1">
    <source>
        <dbReference type="ARBA" id="ARBA00004141"/>
    </source>
</evidence>
<comment type="caution">
    <text evidence="6">The sequence shown here is derived from an EMBL/GenBank/DDBJ whole genome shotgun (WGS) entry which is preliminary data.</text>
</comment>
<name>A0A8I1MD29_9BACI</name>
<accession>A0A8I1MD29</accession>
<feature type="transmembrane region" description="Helical" evidence="5">
    <location>
        <begin position="110"/>
        <end position="131"/>
    </location>
</feature>
<keyword evidence="4 5" id="KW-0472">Membrane</keyword>
<evidence type="ECO:0000256" key="3">
    <source>
        <dbReference type="ARBA" id="ARBA00022989"/>
    </source>
</evidence>
<organism evidence="6 7">
    <name type="scientific">Priestia flexa</name>
    <dbReference type="NCBI Taxonomy" id="86664"/>
    <lineage>
        <taxon>Bacteria</taxon>
        <taxon>Bacillati</taxon>
        <taxon>Bacillota</taxon>
        <taxon>Bacilli</taxon>
        <taxon>Bacillales</taxon>
        <taxon>Bacillaceae</taxon>
        <taxon>Priestia</taxon>
    </lineage>
</organism>
<keyword evidence="3 5" id="KW-1133">Transmembrane helix</keyword>
<comment type="subcellular location">
    <subcellularLocation>
        <location evidence="1">Membrane</location>
        <topology evidence="1">Multi-pass membrane protein</topology>
    </subcellularLocation>
</comment>
<dbReference type="GO" id="GO:0034755">
    <property type="term" value="P:iron ion transmembrane transport"/>
    <property type="evidence" value="ECO:0007669"/>
    <property type="project" value="TreeGrafter"/>
</dbReference>
<gene>
    <name evidence="6" type="ORF">JF537_05070</name>
</gene>
<dbReference type="GeneID" id="93681375"/>
<dbReference type="GO" id="GO:0005384">
    <property type="term" value="F:manganese ion transmembrane transporter activity"/>
    <property type="evidence" value="ECO:0007669"/>
    <property type="project" value="TreeGrafter"/>
</dbReference>
<feature type="transmembrane region" description="Helical" evidence="5">
    <location>
        <begin position="181"/>
        <end position="201"/>
    </location>
</feature>
<feature type="transmembrane region" description="Helical" evidence="5">
    <location>
        <begin position="330"/>
        <end position="354"/>
    </location>
</feature>
<evidence type="ECO:0000256" key="5">
    <source>
        <dbReference type="SAM" id="Phobius"/>
    </source>
</evidence>
<feature type="transmembrane region" description="Helical" evidence="5">
    <location>
        <begin position="366"/>
        <end position="388"/>
    </location>
</feature>
<feature type="transmembrane region" description="Helical" evidence="5">
    <location>
        <begin position="307"/>
        <end position="324"/>
    </location>
</feature>
<dbReference type="RefSeq" id="WP_119542680.1">
    <property type="nucleotide sequence ID" value="NZ_CM125968.1"/>
</dbReference>
<dbReference type="Pfam" id="PF01566">
    <property type="entry name" value="Nramp"/>
    <property type="match status" value="1"/>
</dbReference>
<sequence length="395" mass="41409">MKQTRNWSVLLGAAFLMATSAVGPGFLTQTTVFTQTLAASFGFVILLSILLDIGVQLNVWRIIAVSEKRAQDIANMVVPGLGLFLAILIVIGGLAFNIGNVGGAGLGLNVLFGISPQVGAILTAVIAIGVFLVKEAGKLMDRFAQLMGGILILLMIYVAFSSSPPVGEAIAKSFMPDQIDVIAIVTLVGGTVGGYITFAGGHRLLDAGIKGKAAIPEVTRGAVSGITIASFVRIFLFLATLGVISQGFTLNPDNPPASVFQLAAGNVGYKLFGVVMAAAAITSVIGSAYTSVSFIKSFNEKIAQYENWVIIGFITVSTLVFLTIGQPVTLLILAGALNGLILPISLGTMLVAAYKKKIVGDYKHPLWLTIFGSFVVVIMAVMGVYTLFKQLGQLF</sequence>
<reference evidence="6" key="1">
    <citation type="submission" date="2020-12" db="EMBL/GenBank/DDBJ databases">
        <title>PHA producing bacteria isolated from mangrove.</title>
        <authorList>
            <person name="Zheng W."/>
            <person name="Yu S."/>
            <person name="Huang Y."/>
        </authorList>
    </citation>
    <scope>NUCLEOTIDE SEQUENCE</scope>
    <source>
        <strain evidence="6">GN22-4</strain>
    </source>
</reference>
<dbReference type="PANTHER" id="PTHR11706">
    <property type="entry name" value="SOLUTE CARRIER PROTEIN FAMILY 11 MEMBER"/>
    <property type="match status" value="1"/>
</dbReference>
<evidence type="ECO:0000313" key="6">
    <source>
        <dbReference type="EMBL" id="MBN8250950.1"/>
    </source>
</evidence>
<feature type="transmembrane region" description="Helical" evidence="5">
    <location>
        <begin position="268"/>
        <end position="295"/>
    </location>
</feature>
<dbReference type="EMBL" id="JAEMWV010000002">
    <property type="protein sequence ID" value="MBN8250950.1"/>
    <property type="molecule type" value="Genomic_DNA"/>
</dbReference>
<dbReference type="AlphaFoldDB" id="A0A8I1MD29"/>
<dbReference type="Proteomes" id="UP000664578">
    <property type="component" value="Unassembled WGS sequence"/>
</dbReference>
<dbReference type="GO" id="GO:0005886">
    <property type="term" value="C:plasma membrane"/>
    <property type="evidence" value="ECO:0007669"/>
    <property type="project" value="TreeGrafter"/>
</dbReference>
<protein>
    <submittedName>
        <fullName evidence="6">Divalent metal cation transporter</fullName>
    </submittedName>
</protein>
<evidence type="ECO:0000313" key="7">
    <source>
        <dbReference type="Proteomes" id="UP000664578"/>
    </source>
</evidence>
<dbReference type="PANTHER" id="PTHR11706:SF2">
    <property type="entry name" value="TRANSPORTER PROTEIN"/>
    <property type="match status" value="1"/>
</dbReference>
<dbReference type="InterPro" id="IPR001046">
    <property type="entry name" value="NRAMP_fam"/>
</dbReference>
<dbReference type="GO" id="GO:0015086">
    <property type="term" value="F:cadmium ion transmembrane transporter activity"/>
    <property type="evidence" value="ECO:0007669"/>
    <property type="project" value="TreeGrafter"/>
</dbReference>
<evidence type="ECO:0000256" key="4">
    <source>
        <dbReference type="ARBA" id="ARBA00023136"/>
    </source>
</evidence>
<feature type="transmembrane region" description="Helical" evidence="5">
    <location>
        <begin position="76"/>
        <end position="98"/>
    </location>
</feature>
<feature type="transmembrane region" description="Helical" evidence="5">
    <location>
        <begin position="143"/>
        <end position="161"/>
    </location>
</feature>